<keyword evidence="4" id="KW-1185">Reference proteome</keyword>
<reference evidence="3 4" key="3">
    <citation type="journal article" date="2017" name="G3 (Bethesda)">
        <title>Comparative analysis highlights variable genome content of wheat rusts and divergence of the mating loci.</title>
        <authorList>
            <person name="Cuomo C.A."/>
            <person name="Bakkeren G."/>
            <person name="Khalil H.B."/>
            <person name="Panwar V."/>
            <person name="Joly D."/>
            <person name="Linning R."/>
            <person name="Sakthikumar S."/>
            <person name="Song X."/>
            <person name="Adiconis X."/>
            <person name="Fan L."/>
            <person name="Goldberg J.M."/>
            <person name="Levin J.Z."/>
            <person name="Young S."/>
            <person name="Zeng Q."/>
            <person name="Anikster Y."/>
            <person name="Bruce M."/>
            <person name="Wang M."/>
            <person name="Yin C."/>
            <person name="McCallum B."/>
            <person name="Szabo L.J."/>
            <person name="Hulbert S."/>
            <person name="Chen X."/>
            <person name="Fellers J.P."/>
        </authorList>
    </citation>
    <scope>NUCLEOTIDE SEQUENCE</scope>
    <source>
        <strain evidence="4">Isolate 1-1 / race 1 (BBBD)</strain>
        <strain evidence="3">isolate 1-1 / race 1 (BBBD)</strain>
    </source>
</reference>
<reference evidence="2" key="2">
    <citation type="submission" date="2016-05" db="EMBL/GenBank/DDBJ databases">
        <title>Comparative analysis highlights variable genome content of wheat rusts and divergence of the mating loci.</title>
        <authorList>
            <person name="Cuomo C.A."/>
            <person name="Bakkeren G."/>
            <person name="Szabo L."/>
            <person name="Khalil H."/>
            <person name="Joly D."/>
            <person name="Goldberg J."/>
            <person name="Young S."/>
            <person name="Zeng Q."/>
            <person name="Fellers J."/>
        </authorList>
    </citation>
    <scope>NUCLEOTIDE SEQUENCE [LARGE SCALE GENOMIC DNA]</scope>
    <source>
        <strain evidence="2">1-1 BBBD Race 1</strain>
    </source>
</reference>
<protein>
    <submittedName>
        <fullName evidence="2 3">Uncharacterized protein</fullName>
    </submittedName>
</protein>
<name>A0A180GSP5_PUCT1</name>
<evidence type="ECO:0000256" key="1">
    <source>
        <dbReference type="SAM" id="MobiDB-lite"/>
    </source>
</evidence>
<evidence type="ECO:0000313" key="3">
    <source>
        <dbReference type="EnsemblFungi" id="PTTG_26665-t43_1-p1"/>
    </source>
</evidence>
<evidence type="ECO:0000313" key="4">
    <source>
        <dbReference type="Proteomes" id="UP000005240"/>
    </source>
</evidence>
<dbReference type="Proteomes" id="UP000005240">
    <property type="component" value="Unassembled WGS sequence"/>
</dbReference>
<sequence>MVDQTPASWNTRCCQNSPNPKGAQDNSAYRRYITLGALALRAHPSALLIFSQVPSSEDTSPSISPTLTNPQPQPDLQLYPLIPYLTSSVLRSARPKVERPSKPTNLAELNEIIKMTNREWFVVSSAWAGLRCRAGRDEIPAHPTTAAARQTALRHRTPASSAGLRFAPSPIQGSRSQLIAPLEACEMRKNVPDVLYRQCFPSVAPEIQLAGSFGHFKAGGGSPSFLVDG</sequence>
<dbReference type="EMBL" id="ADAS02000029">
    <property type="protein sequence ID" value="OAV95398.1"/>
    <property type="molecule type" value="Genomic_DNA"/>
</dbReference>
<feature type="region of interest" description="Disordered" evidence="1">
    <location>
        <begin position="1"/>
        <end position="25"/>
    </location>
</feature>
<proteinExistence type="predicted"/>
<evidence type="ECO:0000313" key="2">
    <source>
        <dbReference type="EMBL" id="OAV95398.1"/>
    </source>
</evidence>
<dbReference type="EnsemblFungi" id="PTTG_26665-t43_1">
    <property type="protein sequence ID" value="PTTG_26665-t43_1-p1"/>
    <property type="gene ID" value="PTTG_26665"/>
</dbReference>
<dbReference type="EnsemblFungi" id="PTTG_26665-t43_2">
    <property type="protein sequence ID" value="PTTG_26665-t43_2-p1"/>
    <property type="gene ID" value="PTTG_26665"/>
</dbReference>
<dbReference type="VEuPathDB" id="FungiDB:PTTG_26665"/>
<dbReference type="AlphaFoldDB" id="A0A180GSP5"/>
<accession>A0A180GSP5</accession>
<reference evidence="3" key="4">
    <citation type="submission" date="2025-05" db="UniProtKB">
        <authorList>
            <consortium name="EnsemblFungi"/>
        </authorList>
    </citation>
    <scope>IDENTIFICATION</scope>
    <source>
        <strain evidence="3">isolate 1-1 / race 1 (BBBD)</strain>
    </source>
</reference>
<dbReference type="EMBL" id="ADAS02000029">
    <property type="protein sequence ID" value="OAV95399.1"/>
    <property type="molecule type" value="Genomic_DNA"/>
</dbReference>
<reference evidence="2" key="1">
    <citation type="submission" date="2009-11" db="EMBL/GenBank/DDBJ databases">
        <authorList>
            <consortium name="The Broad Institute Genome Sequencing Platform"/>
            <person name="Ward D."/>
            <person name="Feldgarden M."/>
            <person name="Earl A."/>
            <person name="Young S.K."/>
            <person name="Zeng Q."/>
            <person name="Koehrsen M."/>
            <person name="Alvarado L."/>
            <person name="Berlin A."/>
            <person name="Bochicchio J."/>
            <person name="Borenstein D."/>
            <person name="Chapman S.B."/>
            <person name="Chen Z."/>
            <person name="Engels R."/>
            <person name="Freedman E."/>
            <person name="Gellesch M."/>
            <person name="Goldberg J."/>
            <person name="Griggs A."/>
            <person name="Gujja S."/>
            <person name="Heilman E."/>
            <person name="Heiman D."/>
            <person name="Hepburn T."/>
            <person name="Howarth C."/>
            <person name="Jen D."/>
            <person name="Larson L."/>
            <person name="Lewis B."/>
            <person name="Mehta T."/>
            <person name="Park D."/>
            <person name="Pearson M."/>
            <person name="Roberts A."/>
            <person name="Saif S."/>
            <person name="Shea T."/>
            <person name="Shenoy N."/>
            <person name="Sisk P."/>
            <person name="Stolte C."/>
            <person name="Sykes S."/>
            <person name="Thomson T."/>
            <person name="Walk T."/>
            <person name="White J."/>
            <person name="Yandava C."/>
            <person name="Izard J."/>
            <person name="Baranova O.V."/>
            <person name="Blanton J.M."/>
            <person name="Tanner A.C."/>
            <person name="Dewhirst F.E."/>
            <person name="Haas B."/>
            <person name="Nusbaum C."/>
            <person name="Birren B."/>
        </authorList>
    </citation>
    <scope>NUCLEOTIDE SEQUENCE [LARGE SCALE GENOMIC DNA]</scope>
    <source>
        <strain evidence="2">1-1 BBBD Race 1</strain>
    </source>
</reference>
<organism evidence="2">
    <name type="scientific">Puccinia triticina (isolate 1-1 / race 1 (BBBD))</name>
    <name type="common">Brown leaf rust fungus</name>
    <dbReference type="NCBI Taxonomy" id="630390"/>
    <lineage>
        <taxon>Eukaryota</taxon>
        <taxon>Fungi</taxon>
        <taxon>Dikarya</taxon>
        <taxon>Basidiomycota</taxon>
        <taxon>Pucciniomycotina</taxon>
        <taxon>Pucciniomycetes</taxon>
        <taxon>Pucciniales</taxon>
        <taxon>Pucciniaceae</taxon>
        <taxon>Puccinia</taxon>
    </lineage>
</organism>
<gene>
    <name evidence="2" type="ORF">PTTG_26665</name>
</gene>